<dbReference type="Gene3D" id="3.30.470.30">
    <property type="entry name" value="DNA ligase/mRNA capping enzyme"/>
    <property type="match status" value="1"/>
</dbReference>
<protein>
    <submittedName>
        <fullName evidence="10">ATP-dependent DNA ligase</fullName>
    </submittedName>
</protein>
<proteinExistence type="predicted"/>
<feature type="domain" description="ATP-dependent DNA ligase family profile" evidence="9">
    <location>
        <begin position="20"/>
        <end position="135"/>
    </location>
</feature>
<evidence type="ECO:0000256" key="3">
    <source>
        <dbReference type="ARBA" id="ARBA00022723"/>
    </source>
</evidence>
<reference evidence="10 11" key="1">
    <citation type="submission" date="2018-09" db="EMBL/GenBank/DDBJ databases">
        <authorList>
            <person name="Livingstone P.G."/>
            <person name="Whitworth D.E."/>
        </authorList>
    </citation>
    <scope>NUCLEOTIDE SEQUENCE [LARGE SCALE GENOMIC DNA]</scope>
    <source>
        <strain evidence="10 11">CA031B</strain>
    </source>
</reference>
<comment type="caution">
    <text evidence="10">The sequence shown here is derived from an EMBL/GenBank/DDBJ whole genome shotgun (WGS) entry which is preliminary data.</text>
</comment>
<feature type="non-terminal residue" evidence="10">
    <location>
        <position position="1"/>
    </location>
</feature>
<evidence type="ECO:0000256" key="5">
    <source>
        <dbReference type="ARBA" id="ARBA00022842"/>
    </source>
</evidence>
<keyword evidence="7" id="KW-0234">DNA repair</keyword>
<keyword evidence="11" id="KW-1185">Reference proteome</keyword>
<keyword evidence="6" id="KW-0233">DNA recombination</keyword>
<gene>
    <name evidence="10" type="ORF">D7Y13_44130</name>
</gene>
<evidence type="ECO:0000259" key="9">
    <source>
        <dbReference type="Pfam" id="PF01068"/>
    </source>
</evidence>
<dbReference type="GO" id="GO:0016874">
    <property type="term" value="F:ligase activity"/>
    <property type="evidence" value="ECO:0007669"/>
    <property type="project" value="UniProtKB-KW"/>
</dbReference>
<dbReference type="Pfam" id="PF01068">
    <property type="entry name" value="DNA_ligase_A_M"/>
    <property type="match status" value="1"/>
</dbReference>
<organism evidence="10 11">
    <name type="scientific">Corallococcus praedator</name>
    <dbReference type="NCBI Taxonomy" id="2316724"/>
    <lineage>
        <taxon>Bacteria</taxon>
        <taxon>Pseudomonadati</taxon>
        <taxon>Myxococcota</taxon>
        <taxon>Myxococcia</taxon>
        <taxon>Myxococcales</taxon>
        <taxon>Cystobacterineae</taxon>
        <taxon>Myxococcaceae</taxon>
        <taxon>Corallococcus</taxon>
    </lineage>
</organism>
<keyword evidence="2" id="KW-0132">Cell division</keyword>
<evidence type="ECO:0000256" key="2">
    <source>
        <dbReference type="ARBA" id="ARBA00022618"/>
    </source>
</evidence>
<dbReference type="SUPFAM" id="SSF56091">
    <property type="entry name" value="DNA ligase/mRNA capping enzyme, catalytic domain"/>
    <property type="match status" value="1"/>
</dbReference>
<dbReference type="InterPro" id="IPR012310">
    <property type="entry name" value="DNA_ligase_ATP-dep_cent"/>
</dbReference>
<accession>A0ABX9Q1W3</accession>
<keyword evidence="5" id="KW-0460">Magnesium</keyword>
<keyword evidence="4" id="KW-0227">DNA damage</keyword>
<keyword evidence="3" id="KW-0479">Metal-binding</keyword>
<name>A0ABX9Q1W3_9BACT</name>
<dbReference type="InterPro" id="IPR016059">
    <property type="entry name" value="DNA_ligase_ATP-dep_CS"/>
</dbReference>
<sequence length="135" mass="14521">SGGAEELARFTLTVGRPVRPMLASPGESMDAAHAALGPDVVVEHKLDGARIQVHRDGDEVLIVTRTLRDITSAVPELVELVRALPCRSVVLDGETLALEDSGRPRPFQETMSRFGSAAGDLLLSPYFFDCIHLDG</sequence>
<dbReference type="PANTHER" id="PTHR45674:SF13">
    <property type="entry name" value="DNA LIGASE-RELATED"/>
    <property type="match status" value="1"/>
</dbReference>
<dbReference type="InterPro" id="IPR050191">
    <property type="entry name" value="ATP-dep_DNA_ligase"/>
</dbReference>
<evidence type="ECO:0000313" key="11">
    <source>
        <dbReference type="Proteomes" id="UP000278907"/>
    </source>
</evidence>
<evidence type="ECO:0000256" key="7">
    <source>
        <dbReference type="ARBA" id="ARBA00023204"/>
    </source>
</evidence>
<evidence type="ECO:0000256" key="8">
    <source>
        <dbReference type="ARBA" id="ARBA00023306"/>
    </source>
</evidence>
<keyword evidence="8" id="KW-0131">Cell cycle</keyword>
<dbReference type="EMBL" id="RAWI01001287">
    <property type="protein sequence ID" value="RKH77164.1"/>
    <property type="molecule type" value="Genomic_DNA"/>
</dbReference>
<dbReference type="PROSITE" id="PS00697">
    <property type="entry name" value="DNA_LIGASE_A1"/>
    <property type="match status" value="1"/>
</dbReference>
<feature type="non-terminal residue" evidence="10">
    <location>
        <position position="135"/>
    </location>
</feature>
<dbReference type="PANTHER" id="PTHR45674">
    <property type="entry name" value="DNA LIGASE 1/3 FAMILY MEMBER"/>
    <property type="match status" value="1"/>
</dbReference>
<keyword evidence="1 10" id="KW-0436">Ligase</keyword>
<evidence type="ECO:0000256" key="6">
    <source>
        <dbReference type="ARBA" id="ARBA00023172"/>
    </source>
</evidence>
<evidence type="ECO:0000313" key="10">
    <source>
        <dbReference type="EMBL" id="RKH77164.1"/>
    </source>
</evidence>
<evidence type="ECO:0000256" key="4">
    <source>
        <dbReference type="ARBA" id="ARBA00022763"/>
    </source>
</evidence>
<evidence type="ECO:0000256" key="1">
    <source>
        <dbReference type="ARBA" id="ARBA00022598"/>
    </source>
</evidence>
<dbReference type="Proteomes" id="UP000278907">
    <property type="component" value="Unassembled WGS sequence"/>
</dbReference>